<organism evidence="2 3">
    <name type="scientific">Heligmosomoides polygyrus</name>
    <name type="common">Parasitic roundworm</name>
    <dbReference type="NCBI Taxonomy" id="6339"/>
    <lineage>
        <taxon>Eukaryota</taxon>
        <taxon>Metazoa</taxon>
        <taxon>Ecdysozoa</taxon>
        <taxon>Nematoda</taxon>
        <taxon>Chromadorea</taxon>
        <taxon>Rhabditida</taxon>
        <taxon>Rhabditina</taxon>
        <taxon>Rhabditomorpha</taxon>
        <taxon>Strongyloidea</taxon>
        <taxon>Heligmosomidae</taxon>
        <taxon>Heligmosomoides</taxon>
    </lineage>
</organism>
<dbReference type="AlphaFoldDB" id="A0A183FZ60"/>
<feature type="compositionally biased region" description="Basic residues" evidence="1">
    <location>
        <begin position="22"/>
        <end position="31"/>
    </location>
</feature>
<proteinExistence type="predicted"/>
<name>A0A183FZ60_HELPZ</name>
<evidence type="ECO:0000256" key="1">
    <source>
        <dbReference type="SAM" id="MobiDB-lite"/>
    </source>
</evidence>
<evidence type="ECO:0000313" key="2">
    <source>
        <dbReference type="Proteomes" id="UP000050761"/>
    </source>
</evidence>
<dbReference type="WBParaSite" id="HPBE_0001400601-mRNA-1">
    <property type="protein sequence ID" value="HPBE_0001400601-mRNA-1"/>
    <property type="gene ID" value="HPBE_0001400601"/>
</dbReference>
<feature type="region of interest" description="Disordered" evidence="1">
    <location>
        <begin position="1"/>
        <end position="31"/>
    </location>
</feature>
<feature type="compositionally biased region" description="Basic and acidic residues" evidence="1">
    <location>
        <begin position="1"/>
        <end position="15"/>
    </location>
</feature>
<reference evidence="3" key="1">
    <citation type="submission" date="2019-09" db="UniProtKB">
        <authorList>
            <consortium name="WormBaseParasite"/>
        </authorList>
    </citation>
    <scope>IDENTIFICATION</scope>
</reference>
<sequence length="67" mass="8403">LENEAIPRLRSDDNSTRGPASKPKRRPPMRCRYRFNQSINNRRCRYHREIRRRYRHQHHFRHPNSSH</sequence>
<evidence type="ECO:0000313" key="3">
    <source>
        <dbReference type="WBParaSite" id="HPBE_0001400601-mRNA-1"/>
    </source>
</evidence>
<protein>
    <submittedName>
        <fullName evidence="3">Protamine 2</fullName>
    </submittedName>
</protein>
<dbReference type="Proteomes" id="UP000050761">
    <property type="component" value="Unassembled WGS sequence"/>
</dbReference>
<accession>A0A183FZ60</accession>
<keyword evidence="2" id="KW-1185">Reference proteome</keyword>